<dbReference type="SUPFAM" id="SSF54523">
    <property type="entry name" value="Pili subunits"/>
    <property type="match status" value="1"/>
</dbReference>
<dbReference type="EMBL" id="CP155447">
    <property type="protein sequence ID" value="XBH04339.1"/>
    <property type="molecule type" value="Genomic_DNA"/>
</dbReference>
<dbReference type="InterPro" id="IPR045584">
    <property type="entry name" value="Pilin-like"/>
</dbReference>
<dbReference type="AlphaFoldDB" id="A0AAU7CG58"/>
<dbReference type="PROSITE" id="PS00409">
    <property type="entry name" value="PROKAR_NTER_METHYL"/>
    <property type="match status" value="1"/>
</dbReference>
<organism evidence="2">
    <name type="scientific">Singulisphaera sp. Ch08</name>
    <dbReference type="NCBI Taxonomy" id="3120278"/>
    <lineage>
        <taxon>Bacteria</taxon>
        <taxon>Pseudomonadati</taxon>
        <taxon>Planctomycetota</taxon>
        <taxon>Planctomycetia</taxon>
        <taxon>Isosphaerales</taxon>
        <taxon>Isosphaeraceae</taxon>
        <taxon>Singulisphaera</taxon>
    </lineage>
</organism>
<dbReference type="Gene3D" id="3.30.700.10">
    <property type="entry name" value="Glycoprotein, Type 4 Pilin"/>
    <property type="match status" value="1"/>
</dbReference>
<dbReference type="InterPro" id="IPR012902">
    <property type="entry name" value="N_methyl_site"/>
</dbReference>
<dbReference type="PANTHER" id="PTHR30093">
    <property type="entry name" value="GENERAL SECRETION PATHWAY PROTEIN G"/>
    <property type="match status" value="1"/>
</dbReference>
<name>A0AAU7CG58_9BACT</name>
<dbReference type="NCBIfam" id="TIGR02532">
    <property type="entry name" value="IV_pilin_GFxxxE"/>
    <property type="match status" value="1"/>
</dbReference>
<gene>
    <name evidence="2" type="ORF">V5E97_39515</name>
</gene>
<dbReference type="Pfam" id="PF07596">
    <property type="entry name" value="SBP_bac_10"/>
    <property type="match status" value="1"/>
</dbReference>
<dbReference type="Pfam" id="PF07963">
    <property type="entry name" value="N_methyl"/>
    <property type="match status" value="1"/>
</dbReference>
<evidence type="ECO:0000313" key="2">
    <source>
        <dbReference type="EMBL" id="XBH04339.1"/>
    </source>
</evidence>
<protein>
    <submittedName>
        <fullName evidence="2">DUF1559 domain-containing protein</fullName>
    </submittedName>
</protein>
<sequence>MVRSSRAGFTLIELLVVIALIAVLVGLLLPAVQGAREAARRMDCQSHLHQIGLGVLQYFDNWNGQFFLHHPFDADVNSQVDAADSFAEIYWEDKIMPYVNPAYANDKIAQGGTQVADERIFRCLSDISKVEPFIDPETKEADGLAHRTSYLMNSLLSHKSRRFGRWTFPRFQYEVGTSNFVAFNERNAAVFSDEPRQDDYDIWVGTLMLDDWIAWNRHGSGNCLYLDGHVKSTPKADAYLGMFPGGQPFTDPRFYP</sequence>
<proteinExistence type="predicted"/>
<dbReference type="InterPro" id="IPR011453">
    <property type="entry name" value="DUF1559"/>
</dbReference>
<reference evidence="2" key="1">
    <citation type="submission" date="2024-05" db="EMBL/GenBank/DDBJ databases">
        <title>Planctomycetes of the genus Singulisphaera possess chitinolytic capabilities.</title>
        <authorList>
            <person name="Ivanova A."/>
        </authorList>
    </citation>
    <scope>NUCLEOTIDE SEQUENCE</scope>
    <source>
        <strain evidence="2">Ch08T</strain>
    </source>
</reference>
<accession>A0AAU7CG58</accession>
<dbReference type="PANTHER" id="PTHR30093:SF2">
    <property type="entry name" value="TYPE II SECRETION SYSTEM PROTEIN H"/>
    <property type="match status" value="1"/>
</dbReference>
<feature type="domain" description="DUF1559" evidence="1">
    <location>
        <begin position="33"/>
        <end position="110"/>
    </location>
</feature>
<dbReference type="RefSeq" id="WP_406697091.1">
    <property type="nucleotide sequence ID" value="NZ_CP155447.1"/>
</dbReference>
<evidence type="ECO:0000259" key="1">
    <source>
        <dbReference type="Pfam" id="PF07596"/>
    </source>
</evidence>